<evidence type="ECO:0000256" key="5">
    <source>
        <dbReference type="ARBA" id="ARBA00022801"/>
    </source>
</evidence>
<comment type="similarity">
    <text evidence="2">Belongs to the metallo-dependent hydrolases superfamily. Adenosine and AMP deaminases family.</text>
</comment>
<keyword evidence="5" id="KW-0378">Hydrolase</keyword>
<dbReference type="InterPro" id="IPR006330">
    <property type="entry name" value="Ado/ade_deaminase"/>
</dbReference>
<keyword evidence="9" id="KW-1185">Reference proteome</keyword>
<dbReference type="EC" id="3.5.4.4" evidence="3"/>
<organism evidence="8 9">
    <name type="scientific">Ferrimonas sediminum</name>
    <dbReference type="NCBI Taxonomy" id="718193"/>
    <lineage>
        <taxon>Bacteria</taxon>
        <taxon>Pseudomonadati</taxon>
        <taxon>Pseudomonadota</taxon>
        <taxon>Gammaproteobacteria</taxon>
        <taxon>Alteromonadales</taxon>
        <taxon>Ferrimonadaceae</taxon>
        <taxon>Ferrimonas</taxon>
    </lineage>
</organism>
<keyword evidence="6" id="KW-0862">Zinc</keyword>
<dbReference type="NCBIfam" id="TIGR01430">
    <property type="entry name" value="aden_deam"/>
    <property type="match status" value="1"/>
</dbReference>
<evidence type="ECO:0000313" key="8">
    <source>
        <dbReference type="EMBL" id="SDI33229.1"/>
    </source>
</evidence>
<evidence type="ECO:0000256" key="6">
    <source>
        <dbReference type="ARBA" id="ARBA00022833"/>
    </source>
</evidence>
<dbReference type="GO" id="GO:0005829">
    <property type="term" value="C:cytosol"/>
    <property type="evidence" value="ECO:0007669"/>
    <property type="project" value="TreeGrafter"/>
</dbReference>
<dbReference type="PANTHER" id="PTHR11409:SF43">
    <property type="entry name" value="ADENOSINE DEAMINASE"/>
    <property type="match status" value="1"/>
</dbReference>
<dbReference type="InterPro" id="IPR001365">
    <property type="entry name" value="A_deaminase_dom"/>
</dbReference>
<proteinExistence type="inferred from homology"/>
<reference evidence="9" key="1">
    <citation type="submission" date="2016-10" db="EMBL/GenBank/DDBJ databases">
        <authorList>
            <person name="Varghese N."/>
            <person name="Submissions S."/>
        </authorList>
    </citation>
    <scope>NUCLEOTIDE SEQUENCE [LARGE SCALE GENOMIC DNA]</scope>
    <source>
        <strain evidence="9">DSM 23317</strain>
    </source>
</reference>
<dbReference type="GO" id="GO:0046872">
    <property type="term" value="F:metal ion binding"/>
    <property type="evidence" value="ECO:0007669"/>
    <property type="project" value="UniProtKB-KW"/>
</dbReference>
<dbReference type="GO" id="GO:0046103">
    <property type="term" value="P:inosine biosynthetic process"/>
    <property type="evidence" value="ECO:0007669"/>
    <property type="project" value="TreeGrafter"/>
</dbReference>
<evidence type="ECO:0000256" key="2">
    <source>
        <dbReference type="ARBA" id="ARBA00006676"/>
    </source>
</evidence>
<dbReference type="AlphaFoldDB" id="A0A1G8JPK2"/>
<protein>
    <recommendedName>
        <fullName evidence="3">adenosine deaminase</fullName>
        <ecNumber evidence="3">3.5.4.4</ecNumber>
    </recommendedName>
</protein>
<feature type="domain" description="Adenosine deaminase" evidence="7">
    <location>
        <begin position="9"/>
        <end position="328"/>
    </location>
</feature>
<evidence type="ECO:0000256" key="3">
    <source>
        <dbReference type="ARBA" id="ARBA00012784"/>
    </source>
</evidence>
<sequence>MTDNSLILTDLHRHLDGSMRPHTVLELAQKFNVPLPAYEMETLRPYLQVIGRCPSVEALLAKLDYQVAVLGDLDAVHRLAYENALDLADNGVDYGELRFSPAYMAGPHGLPMQGVVEAVIDGVQAGARERNIMINLIGILCRGDGPQACQRELEAILAHKEQFVACDLAGDEEGFPGDLFVDHFKRVRDAYLNVTIHAGEPGPPSSIWQAIRELGATRLGHATTAPQDPVLLDYIRDHGIGIESCPTSNIHANSVADYDVHPIRTFVEHGICVCLNTDDPGVSANSIPFEYRMAKERIGLSDAQLRQIQINGARLAFLSDSDRQALLAKKATRQ</sequence>
<comment type="cofactor">
    <cofactor evidence="1">
        <name>Zn(2+)</name>
        <dbReference type="ChEBI" id="CHEBI:29105"/>
    </cofactor>
</comment>
<evidence type="ECO:0000256" key="4">
    <source>
        <dbReference type="ARBA" id="ARBA00022723"/>
    </source>
</evidence>
<dbReference type="InterPro" id="IPR032466">
    <property type="entry name" value="Metal_Hydrolase"/>
</dbReference>
<dbReference type="OrthoDB" id="105475at2"/>
<dbReference type="RefSeq" id="WP_090360175.1">
    <property type="nucleotide sequence ID" value="NZ_FNEM01000001.1"/>
</dbReference>
<dbReference type="Proteomes" id="UP000199527">
    <property type="component" value="Unassembled WGS sequence"/>
</dbReference>
<dbReference type="NCBIfam" id="NF006846">
    <property type="entry name" value="PRK09358.1-1"/>
    <property type="match status" value="1"/>
</dbReference>
<gene>
    <name evidence="8" type="ORF">SAMN04488540_101119</name>
</gene>
<dbReference type="Gene3D" id="3.20.20.140">
    <property type="entry name" value="Metal-dependent hydrolases"/>
    <property type="match status" value="1"/>
</dbReference>
<dbReference type="GO" id="GO:0006154">
    <property type="term" value="P:adenosine catabolic process"/>
    <property type="evidence" value="ECO:0007669"/>
    <property type="project" value="TreeGrafter"/>
</dbReference>
<accession>A0A1G8JPK2</accession>
<dbReference type="SUPFAM" id="SSF51556">
    <property type="entry name" value="Metallo-dependent hydrolases"/>
    <property type="match status" value="1"/>
</dbReference>
<dbReference type="EMBL" id="FNEM01000001">
    <property type="protein sequence ID" value="SDI33229.1"/>
    <property type="molecule type" value="Genomic_DNA"/>
</dbReference>
<dbReference type="GO" id="GO:0004000">
    <property type="term" value="F:adenosine deaminase activity"/>
    <property type="evidence" value="ECO:0007669"/>
    <property type="project" value="TreeGrafter"/>
</dbReference>
<keyword evidence="4" id="KW-0479">Metal-binding</keyword>
<name>A0A1G8JPK2_9GAMM</name>
<evidence type="ECO:0000313" key="9">
    <source>
        <dbReference type="Proteomes" id="UP000199527"/>
    </source>
</evidence>
<evidence type="ECO:0000259" key="7">
    <source>
        <dbReference type="Pfam" id="PF00962"/>
    </source>
</evidence>
<evidence type="ECO:0000256" key="1">
    <source>
        <dbReference type="ARBA" id="ARBA00001947"/>
    </source>
</evidence>
<dbReference type="PANTHER" id="PTHR11409">
    <property type="entry name" value="ADENOSINE DEAMINASE"/>
    <property type="match status" value="1"/>
</dbReference>
<dbReference type="Pfam" id="PF00962">
    <property type="entry name" value="A_deaminase"/>
    <property type="match status" value="1"/>
</dbReference>
<dbReference type="GO" id="GO:0043103">
    <property type="term" value="P:hypoxanthine salvage"/>
    <property type="evidence" value="ECO:0007669"/>
    <property type="project" value="TreeGrafter"/>
</dbReference>